<dbReference type="Pfam" id="PF22936">
    <property type="entry name" value="Pol_BBD"/>
    <property type="match status" value="1"/>
</dbReference>
<accession>A0ABM3RRS4</accession>
<proteinExistence type="predicted"/>
<dbReference type="RefSeq" id="XP_056698322.1">
    <property type="nucleotide sequence ID" value="XM_056842344.1"/>
</dbReference>
<keyword evidence="2" id="KW-1185">Reference proteome</keyword>
<dbReference type="GeneID" id="130471971"/>
<name>A0ABM3RRS4_SPIOL</name>
<gene>
    <name evidence="3" type="primary">LOC130471971</name>
</gene>
<evidence type="ECO:0000313" key="2">
    <source>
        <dbReference type="Proteomes" id="UP000813463"/>
    </source>
</evidence>
<reference evidence="3" key="2">
    <citation type="submission" date="2025-08" db="UniProtKB">
        <authorList>
            <consortium name="RefSeq"/>
        </authorList>
    </citation>
    <scope>IDENTIFICATION</scope>
    <source>
        <tissue evidence="3">Leaf</tissue>
    </source>
</reference>
<dbReference type="Proteomes" id="UP000813463">
    <property type="component" value="Chromosome 4"/>
</dbReference>
<organism evidence="2 3">
    <name type="scientific">Spinacia oleracea</name>
    <name type="common">Spinach</name>
    <dbReference type="NCBI Taxonomy" id="3562"/>
    <lineage>
        <taxon>Eukaryota</taxon>
        <taxon>Viridiplantae</taxon>
        <taxon>Streptophyta</taxon>
        <taxon>Embryophyta</taxon>
        <taxon>Tracheophyta</taxon>
        <taxon>Spermatophyta</taxon>
        <taxon>Magnoliopsida</taxon>
        <taxon>eudicotyledons</taxon>
        <taxon>Gunneridae</taxon>
        <taxon>Pentapetalae</taxon>
        <taxon>Caryophyllales</taxon>
        <taxon>Chenopodiaceae</taxon>
        <taxon>Chenopodioideae</taxon>
        <taxon>Anserineae</taxon>
        <taxon>Spinacia</taxon>
    </lineage>
</organism>
<feature type="domain" description="Retrovirus-related Pol polyprotein from transposon TNT 1-94-like beta-barrel" evidence="1">
    <location>
        <begin position="193"/>
        <end position="265"/>
    </location>
</feature>
<dbReference type="InterPro" id="IPR054722">
    <property type="entry name" value="PolX-like_BBD"/>
</dbReference>
<evidence type="ECO:0000313" key="3">
    <source>
        <dbReference type="RefSeq" id="XP_056698322.1"/>
    </source>
</evidence>
<evidence type="ECO:0000259" key="1">
    <source>
        <dbReference type="Pfam" id="PF22936"/>
    </source>
</evidence>
<reference evidence="2" key="1">
    <citation type="journal article" date="2021" name="Nat. Commun.">
        <title>Genomic analyses provide insights into spinach domestication and the genetic basis of agronomic traits.</title>
        <authorList>
            <person name="Cai X."/>
            <person name="Sun X."/>
            <person name="Xu C."/>
            <person name="Sun H."/>
            <person name="Wang X."/>
            <person name="Ge C."/>
            <person name="Zhang Z."/>
            <person name="Wang Q."/>
            <person name="Fei Z."/>
            <person name="Jiao C."/>
            <person name="Wang Q."/>
        </authorList>
    </citation>
    <scope>NUCLEOTIDE SEQUENCE [LARGE SCALE GENOMIC DNA]</scope>
    <source>
        <strain evidence="2">cv. Varoflay</strain>
    </source>
</reference>
<protein>
    <recommendedName>
        <fullName evidence="1">Retrovirus-related Pol polyprotein from transposon TNT 1-94-like beta-barrel domain-containing protein</fullName>
    </recommendedName>
</protein>
<sequence>MAKITALQETKDFTKFNMEQLVGSLLTHELQLNARPSETPINRALALKTKNDENSKDDEETALFARRFRRMFRNFKDGEPRDKPNRKFPKADSGCHKCGNLEHRITECPFWEQERGKGKEPSKDKYSENWNTFSKTEVRKEMIAAWGDSSSDEEQEQPNEEKAHMCLVAKSENDGSDSESDKFQVEVRGKNTWYLDSGCSKHMKRDINIFFSLTTYEGGTVTFGDNKKGNIIAIGKVGKSKSHSIDNVLLVEGLGHSLISISQFVVRETMRNSLLINDTSYTVKLRQ</sequence>